<evidence type="ECO:0000259" key="14">
    <source>
        <dbReference type="PROSITE" id="PS50030"/>
    </source>
</evidence>
<evidence type="ECO:0000256" key="12">
    <source>
        <dbReference type="RuleBase" id="RU366025"/>
    </source>
</evidence>
<keyword evidence="6 11" id="KW-0863">Zinc-finger</keyword>
<dbReference type="PROSITE" id="PS00973">
    <property type="entry name" value="USP_2"/>
    <property type="match status" value="1"/>
</dbReference>
<dbReference type="Pfam" id="PF22562">
    <property type="entry name" value="UBA_7"/>
    <property type="match status" value="2"/>
</dbReference>
<dbReference type="FunFam" id="1.10.8.10:FF:000103">
    <property type="entry name" value="Ubiquitin carboxyl-terminal hydrolase"/>
    <property type="match status" value="1"/>
</dbReference>
<dbReference type="PANTHER" id="PTHR24006:SF664">
    <property type="entry name" value="UBIQUITIN CARBOXYL-TERMINAL HYDROLASE"/>
    <property type="match status" value="1"/>
</dbReference>
<dbReference type="OrthoDB" id="361536at2759"/>
<dbReference type="InterPro" id="IPR015940">
    <property type="entry name" value="UBA"/>
</dbReference>
<dbReference type="GO" id="GO:0005634">
    <property type="term" value="C:nucleus"/>
    <property type="evidence" value="ECO:0007669"/>
    <property type="project" value="TreeGrafter"/>
</dbReference>
<dbReference type="PROSITE" id="PS50271">
    <property type="entry name" value="ZF_UBP"/>
    <property type="match status" value="1"/>
</dbReference>
<dbReference type="Proteomes" id="UP000054248">
    <property type="component" value="Unassembled WGS sequence"/>
</dbReference>
<dbReference type="InterPro" id="IPR018200">
    <property type="entry name" value="USP_CS"/>
</dbReference>
<dbReference type="InterPro" id="IPR001394">
    <property type="entry name" value="Peptidase_C19_UCH"/>
</dbReference>
<dbReference type="Pfam" id="PF02148">
    <property type="entry name" value="zf-UBP"/>
    <property type="match status" value="1"/>
</dbReference>
<feature type="domain" description="UBA" evidence="14">
    <location>
        <begin position="624"/>
        <end position="664"/>
    </location>
</feature>
<dbReference type="InterPro" id="IPR050164">
    <property type="entry name" value="Peptidase_C19"/>
</dbReference>
<gene>
    <name evidence="17" type="ORF">M407DRAFT_9788</name>
</gene>
<evidence type="ECO:0000256" key="7">
    <source>
        <dbReference type="ARBA" id="ARBA00022786"/>
    </source>
</evidence>
<dbReference type="GO" id="GO:0004843">
    <property type="term" value="F:cysteine-type deubiquitinase activity"/>
    <property type="evidence" value="ECO:0007669"/>
    <property type="project" value="UniProtKB-UniRule"/>
</dbReference>
<dbReference type="GO" id="GO:0005829">
    <property type="term" value="C:cytosol"/>
    <property type="evidence" value="ECO:0007669"/>
    <property type="project" value="TreeGrafter"/>
</dbReference>
<evidence type="ECO:0000256" key="2">
    <source>
        <dbReference type="ARBA" id="ARBA00009085"/>
    </source>
</evidence>
<sequence length="812" mass="87980">MASLELLTDEGVAASFSAFNNNRSMRRVDFSRNHSLSGAALSALLAHFGAVLEDLNINSWKETPNETLMGMAQYLPQLVNLDMSWCREVDDYVIKSVLDGCPMLKSVKCHGCNRVTVNCPRKSSRASLAFGARSLSILTTTKYGHLLSLRSPLITTDTQTLPISSSRGIDDRHHARTHYERSNHPFVLNVKRKAKPRPQRDDNEPPMKKLAIQEEREEDKYTHETTLKCWACGGVELPDLANEPKVRALVDGVMQSMSSARQSEVKAWEEDITACEHTLMLEQISSHQTAASGLAQCGKCDLKENLWLCLTCGNLGCGRAQFGGVGGNSHGLAHFNETQHPASVKLGTITAEGTADPELAAHLANFGINVLTQTKTEKSMTELQIEHNLNFDFSMTGDDGKSLEPVFGAGLTGLANLGNSCYMASVIQSLFSLPAFQTRFYPTSLAHAATCPEPLPASCLECQMGKLADGLLSGRYSHPRKVPDPSAVVHSPSPDAPDHTAPQFQEGLKPTMFKALIGKGHEEFSTMRQQDSEDLDAFIGLGKQEGEVELPEEAAAAPAMPQINEAAMGQLQAMGFGTNACQRALLATGNSDAEQAMNWLFQHMEDPDLNDPPVIAPAAKSGPEPSADDIAGLSDMGFTPAQARKALRETGGSMERAVEWLFSHPDDAGEEAGASSTGPAAAASSHPGGSNALPARYHLKAFISHKGPSVHSGHYVAHIKTEKEGWVLFNDEKVVRASSDNLKDLKPLAYLYIFEKEVVIEEMTENKARKGMETMPFEVEGTIAPEAVSLANMEMMGEEDVSQKTGHLVQEG</sequence>
<dbReference type="Gene3D" id="1.10.8.10">
    <property type="entry name" value="DNA helicase RuvA subunit, C-terminal domain"/>
    <property type="match status" value="2"/>
</dbReference>
<accession>A0A0C3KMX5</accession>
<comment type="similarity">
    <text evidence="2 12">Belongs to the peptidase C19 family.</text>
</comment>
<feature type="domain" description="UBA" evidence="14">
    <location>
        <begin position="562"/>
        <end position="603"/>
    </location>
</feature>
<evidence type="ECO:0000256" key="6">
    <source>
        <dbReference type="ARBA" id="ARBA00022771"/>
    </source>
</evidence>
<feature type="region of interest" description="Disordered" evidence="13">
    <location>
        <begin position="192"/>
        <end position="217"/>
    </location>
</feature>
<dbReference type="Gene3D" id="3.30.40.10">
    <property type="entry name" value="Zinc/RING finger domain, C3HC4 (zinc finger)"/>
    <property type="match status" value="1"/>
</dbReference>
<dbReference type="InterPro" id="IPR038765">
    <property type="entry name" value="Papain-like_cys_pep_sf"/>
</dbReference>
<evidence type="ECO:0000256" key="3">
    <source>
        <dbReference type="ARBA" id="ARBA00022670"/>
    </source>
</evidence>
<dbReference type="SUPFAM" id="SSF46934">
    <property type="entry name" value="UBA-like"/>
    <property type="match status" value="1"/>
</dbReference>
<dbReference type="FunFam" id="1.10.8.10:FF:000086">
    <property type="entry name" value="Ubiquitin carboxyl-terminal hydrolase"/>
    <property type="match status" value="1"/>
</dbReference>
<protein>
    <recommendedName>
        <fullName evidence="12">Ubiquitin carboxyl-terminal hydrolase</fullName>
        <ecNumber evidence="12">3.4.19.12</ecNumber>
    </recommendedName>
</protein>
<dbReference type="SMART" id="SM00290">
    <property type="entry name" value="ZnF_UBP"/>
    <property type="match status" value="1"/>
</dbReference>
<dbReference type="InterPro" id="IPR028889">
    <property type="entry name" value="USP"/>
</dbReference>
<evidence type="ECO:0000259" key="15">
    <source>
        <dbReference type="PROSITE" id="PS50235"/>
    </source>
</evidence>
<evidence type="ECO:0000313" key="18">
    <source>
        <dbReference type="Proteomes" id="UP000054248"/>
    </source>
</evidence>
<keyword evidence="18" id="KW-1185">Reference proteome</keyword>
<keyword evidence="7 12" id="KW-0833">Ubl conjugation pathway</keyword>
<name>A0A0C3KMX5_9AGAM</name>
<evidence type="ECO:0000256" key="11">
    <source>
        <dbReference type="PROSITE-ProRule" id="PRU00502"/>
    </source>
</evidence>
<organism evidence="17 18">
    <name type="scientific">Tulasnella calospora MUT 4182</name>
    <dbReference type="NCBI Taxonomy" id="1051891"/>
    <lineage>
        <taxon>Eukaryota</taxon>
        <taxon>Fungi</taxon>
        <taxon>Dikarya</taxon>
        <taxon>Basidiomycota</taxon>
        <taxon>Agaricomycotina</taxon>
        <taxon>Agaricomycetes</taxon>
        <taxon>Cantharellales</taxon>
        <taxon>Tulasnellaceae</taxon>
        <taxon>Tulasnella</taxon>
    </lineage>
</organism>
<dbReference type="HOGENOM" id="CLU_347545_0_0_1"/>
<feature type="domain" description="UBP-type" evidence="16">
    <location>
        <begin position="273"/>
        <end position="387"/>
    </location>
</feature>
<feature type="compositionally biased region" description="Basic and acidic residues" evidence="13">
    <location>
        <begin position="198"/>
        <end position="217"/>
    </location>
</feature>
<dbReference type="GO" id="GO:0008270">
    <property type="term" value="F:zinc ion binding"/>
    <property type="evidence" value="ECO:0007669"/>
    <property type="project" value="UniProtKB-KW"/>
</dbReference>
<dbReference type="InterPro" id="IPR001607">
    <property type="entry name" value="Znf_UBP"/>
</dbReference>
<dbReference type="Gene3D" id="3.80.10.10">
    <property type="entry name" value="Ribonuclease Inhibitor"/>
    <property type="match status" value="1"/>
</dbReference>
<feature type="region of interest" description="Disordered" evidence="13">
    <location>
        <begin position="475"/>
        <end position="499"/>
    </location>
</feature>
<proteinExistence type="inferred from homology"/>
<reference evidence="18" key="2">
    <citation type="submission" date="2015-01" db="EMBL/GenBank/DDBJ databases">
        <title>Evolutionary Origins and Diversification of the Mycorrhizal Mutualists.</title>
        <authorList>
            <consortium name="DOE Joint Genome Institute"/>
            <consortium name="Mycorrhizal Genomics Consortium"/>
            <person name="Kohler A."/>
            <person name="Kuo A."/>
            <person name="Nagy L.G."/>
            <person name="Floudas D."/>
            <person name="Copeland A."/>
            <person name="Barry K.W."/>
            <person name="Cichocki N."/>
            <person name="Veneault-Fourrey C."/>
            <person name="LaButti K."/>
            <person name="Lindquist E.A."/>
            <person name="Lipzen A."/>
            <person name="Lundell T."/>
            <person name="Morin E."/>
            <person name="Murat C."/>
            <person name="Riley R."/>
            <person name="Ohm R."/>
            <person name="Sun H."/>
            <person name="Tunlid A."/>
            <person name="Henrissat B."/>
            <person name="Grigoriev I.V."/>
            <person name="Hibbett D.S."/>
            <person name="Martin F."/>
        </authorList>
    </citation>
    <scope>NUCLEOTIDE SEQUENCE [LARGE SCALE GENOMIC DNA]</scope>
    <source>
        <strain evidence="18">MUT 4182</strain>
    </source>
</reference>
<feature type="compositionally biased region" description="Low complexity" evidence="13">
    <location>
        <begin position="671"/>
        <end position="689"/>
    </location>
</feature>
<dbReference type="AlphaFoldDB" id="A0A0C3KMX5"/>
<keyword evidence="5" id="KW-0677">Repeat</keyword>
<evidence type="ECO:0000256" key="4">
    <source>
        <dbReference type="ARBA" id="ARBA00022723"/>
    </source>
</evidence>
<reference evidence="17 18" key="1">
    <citation type="submission" date="2014-04" db="EMBL/GenBank/DDBJ databases">
        <authorList>
            <consortium name="DOE Joint Genome Institute"/>
            <person name="Kuo A."/>
            <person name="Girlanda M."/>
            <person name="Perotto S."/>
            <person name="Kohler A."/>
            <person name="Nagy L.G."/>
            <person name="Floudas D."/>
            <person name="Copeland A."/>
            <person name="Barry K.W."/>
            <person name="Cichocki N."/>
            <person name="Veneault-Fourrey C."/>
            <person name="LaButti K."/>
            <person name="Lindquist E.A."/>
            <person name="Lipzen A."/>
            <person name="Lundell T."/>
            <person name="Morin E."/>
            <person name="Murat C."/>
            <person name="Sun H."/>
            <person name="Tunlid A."/>
            <person name="Henrissat B."/>
            <person name="Grigoriev I.V."/>
            <person name="Hibbett D.S."/>
            <person name="Martin F."/>
            <person name="Nordberg H.P."/>
            <person name="Cantor M.N."/>
            <person name="Hua S.X."/>
        </authorList>
    </citation>
    <scope>NUCLEOTIDE SEQUENCE [LARGE SCALE GENOMIC DNA]</scope>
    <source>
        <strain evidence="17 18">MUT 4182</strain>
    </source>
</reference>
<keyword evidence="3 12" id="KW-0645">Protease</keyword>
<dbReference type="SUPFAM" id="SSF54001">
    <property type="entry name" value="Cysteine proteinases"/>
    <property type="match status" value="2"/>
</dbReference>
<evidence type="ECO:0000256" key="10">
    <source>
        <dbReference type="ARBA" id="ARBA00022833"/>
    </source>
</evidence>
<evidence type="ECO:0000256" key="5">
    <source>
        <dbReference type="ARBA" id="ARBA00022737"/>
    </source>
</evidence>
<evidence type="ECO:0000313" key="17">
    <source>
        <dbReference type="EMBL" id="KIO22723.1"/>
    </source>
</evidence>
<evidence type="ECO:0000256" key="1">
    <source>
        <dbReference type="ARBA" id="ARBA00000707"/>
    </source>
</evidence>
<dbReference type="GO" id="GO:0006508">
    <property type="term" value="P:proteolysis"/>
    <property type="evidence" value="ECO:0007669"/>
    <property type="project" value="UniProtKB-KW"/>
</dbReference>
<dbReference type="GO" id="GO:0016579">
    <property type="term" value="P:protein deubiquitination"/>
    <property type="evidence" value="ECO:0007669"/>
    <property type="project" value="InterPro"/>
</dbReference>
<evidence type="ECO:0000256" key="13">
    <source>
        <dbReference type="SAM" id="MobiDB-lite"/>
    </source>
</evidence>
<dbReference type="FunFam" id="3.30.40.10:FF:000396">
    <property type="entry name" value="Ubiquitin carboxyl-terminal hydrolase"/>
    <property type="match status" value="1"/>
</dbReference>
<dbReference type="PANTHER" id="PTHR24006">
    <property type="entry name" value="UBIQUITIN CARBOXYL-TERMINAL HYDROLASE"/>
    <property type="match status" value="1"/>
</dbReference>
<evidence type="ECO:0000256" key="9">
    <source>
        <dbReference type="ARBA" id="ARBA00022807"/>
    </source>
</evidence>
<dbReference type="InterPro" id="IPR009060">
    <property type="entry name" value="UBA-like_sf"/>
</dbReference>
<dbReference type="InterPro" id="IPR032675">
    <property type="entry name" value="LRR_dom_sf"/>
</dbReference>
<dbReference type="PROSITE" id="PS50235">
    <property type="entry name" value="USP_3"/>
    <property type="match status" value="1"/>
</dbReference>
<keyword evidence="4" id="KW-0479">Metal-binding</keyword>
<dbReference type="SMART" id="SM00165">
    <property type="entry name" value="UBA"/>
    <property type="match status" value="2"/>
</dbReference>
<keyword evidence="8 12" id="KW-0378">Hydrolase</keyword>
<keyword evidence="9 12" id="KW-0788">Thiol protease</keyword>
<dbReference type="Gene3D" id="3.90.70.10">
    <property type="entry name" value="Cysteine proteinases"/>
    <property type="match status" value="2"/>
</dbReference>
<dbReference type="EMBL" id="KN823102">
    <property type="protein sequence ID" value="KIO22723.1"/>
    <property type="molecule type" value="Genomic_DNA"/>
</dbReference>
<keyword evidence="10" id="KW-0862">Zinc</keyword>
<feature type="region of interest" description="Disordered" evidence="13">
    <location>
        <begin position="666"/>
        <end position="689"/>
    </location>
</feature>
<dbReference type="PROSITE" id="PS50030">
    <property type="entry name" value="UBA"/>
    <property type="match status" value="2"/>
</dbReference>
<dbReference type="PROSITE" id="PS00972">
    <property type="entry name" value="USP_1"/>
    <property type="match status" value="1"/>
</dbReference>
<dbReference type="InterPro" id="IPR013083">
    <property type="entry name" value="Znf_RING/FYVE/PHD"/>
</dbReference>
<evidence type="ECO:0000259" key="16">
    <source>
        <dbReference type="PROSITE" id="PS50271"/>
    </source>
</evidence>
<evidence type="ECO:0000256" key="8">
    <source>
        <dbReference type="ARBA" id="ARBA00022801"/>
    </source>
</evidence>
<dbReference type="SUPFAM" id="SSF57850">
    <property type="entry name" value="RING/U-box"/>
    <property type="match status" value="1"/>
</dbReference>
<dbReference type="STRING" id="1051891.A0A0C3KMX5"/>
<feature type="domain" description="USP" evidence="15">
    <location>
        <begin position="412"/>
        <end position="757"/>
    </location>
</feature>
<dbReference type="Pfam" id="PF00443">
    <property type="entry name" value="UCH"/>
    <property type="match status" value="1"/>
</dbReference>
<dbReference type="EC" id="3.4.19.12" evidence="12"/>
<dbReference type="SUPFAM" id="SSF52047">
    <property type="entry name" value="RNI-like"/>
    <property type="match status" value="1"/>
</dbReference>
<comment type="catalytic activity">
    <reaction evidence="1 12">
        <text>Thiol-dependent hydrolysis of ester, thioester, amide, peptide and isopeptide bonds formed by the C-terminal Gly of ubiquitin (a 76-residue protein attached to proteins as an intracellular targeting signal).</text>
        <dbReference type="EC" id="3.4.19.12"/>
    </reaction>
</comment>